<evidence type="ECO:0000313" key="11">
    <source>
        <dbReference type="EMBL" id="PXF45873.1"/>
    </source>
</evidence>
<dbReference type="InterPro" id="IPR000719">
    <property type="entry name" value="Prot_kinase_dom"/>
</dbReference>
<reference evidence="11 12" key="1">
    <citation type="journal article" date="2018" name="Mol. Biol. Evol.">
        <title>Analysis of the draft genome of the red seaweed Gracilariopsis chorda provides insights into genome size evolution in Rhodophyta.</title>
        <authorList>
            <person name="Lee J."/>
            <person name="Yang E.C."/>
            <person name="Graf L."/>
            <person name="Yang J.H."/>
            <person name="Qiu H."/>
            <person name="Zel Zion U."/>
            <person name="Chan C.X."/>
            <person name="Stephens T.G."/>
            <person name="Weber A.P.M."/>
            <person name="Boo G.H."/>
            <person name="Boo S.M."/>
            <person name="Kim K.M."/>
            <person name="Shin Y."/>
            <person name="Jung M."/>
            <person name="Lee S.J."/>
            <person name="Yim H.S."/>
            <person name="Lee J.H."/>
            <person name="Bhattacharya D."/>
            <person name="Yoon H.S."/>
        </authorList>
    </citation>
    <scope>NUCLEOTIDE SEQUENCE [LARGE SCALE GENOMIC DNA]</scope>
    <source>
        <strain evidence="11 12">SKKU-2015</strain>
        <tissue evidence="11">Whole body</tissue>
    </source>
</reference>
<keyword evidence="4" id="KW-0808">Transferase</keyword>
<dbReference type="GO" id="GO:0004674">
    <property type="term" value="F:protein serine/threonine kinase activity"/>
    <property type="evidence" value="ECO:0007669"/>
    <property type="project" value="UniProtKB-KW"/>
</dbReference>
<dbReference type="PANTHER" id="PTHR24351">
    <property type="entry name" value="RIBOSOMAL PROTEIN S6 KINASE"/>
    <property type="match status" value="1"/>
</dbReference>
<dbReference type="InterPro" id="IPR001849">
    <property type="entry name" value="PH_domain"/>
</dbReference>
<accession>A0A2V3IUS7</accession>
<keyword evidence="2" id="KW-0723">Serine/threonine-protein kinase</keyword>
<dbReference type="Proteomes" id="UP000247409">
    <property type="component" value="Unassembled WGS sequence"/>
</dbReference>
<protein>
    <submittedName>
        <fullName evidence="11">RAC-beta serine/threonine-protein kinase</fullName>
    </submittedName>
</protein>
<organism evidence="11 12">
    <name type="scientific">Gracilariopsis chorda</name>
    <dbReference type="NCBI Taxonomy" id="448386"/>
    <lineage>
        <taxon>Eukaryota</taxon>
        <taxon>Rhodophyta</taxon>
        <taxon>Florideophyceae</taxon>
        <taxon>Rhodymeniophycidae</taxon>
        <taxon>Gracilariales</taxon>
        <taxon>Gracilariaceae</taxon>
        <taxon>Gracilariopsis</taxon>
    </lineage>
</organism>
<dbReference type="InterPro" id="IPR011009">
    <property type="entry name" value="Kinase-like_dom_sf"/>
</dbReference>
<dbReference type="PROSITE" id="PS50011">
    <property type="entry name" value="PROTEIN_KINASE_DOM"/>
    <property type="match status" value="1"/>
</dbReference>
<dbReference type="Gene3D" id="2.30.29.30">
    <property type="entry name" value="Pleckstrin-homology domain (PH domain)/Phosphotyrosine-binding domain (PTB)"/>
    <property type="match status" value="1"/>
</dbReference>
<comment type="similarity">
    <text evidence="1">Belongs to the protein kinase superfamily. AGC Ser/Thr protein kinase family. RAC subfamily.</text>
</comment>
<dbReference type="OrthoDB" id="5295at2759"/>
<evidence type="ECO:0000256" key="2">
    <source>
        <dbReference type="ARBA" id="ARBA00022527"/>
    </source>
</evidence>
<dbReference type="InterPro" id="IPR045270">
    <property type="entry name" value="STKc_AGC"/>
</dbReference>
<dbReference type="CDD" id="cd05123">
    <property type="entry name" value="STKc_AGC"/>
    <property type="match status" value="1"/>
</dbReference>
<dbReference type="PROSITE" id="PS00108">
    <property type="entry name" value="PROTEIN_KINASE_ST"/>
    <property type="match status" value="1"/>
</dbReference>
<evidence type="ECO:0000256" key="5">
    <source>
        <dbReference type="ARBA" id="ARBA00022741"/>
    </source>
</evidence>
<evidence type="ECO:0000256" key="3">
    <source>
        <dbReference type="ARBA" id="ARBA00022553"/>
    </source>
</evidence>
<dbReference type="STRING" id="448386.A0A2V3IUS7"/>
<dbReference type="InterPro" id="IPR011993">
    <property type="entry name" value="PH-like_dom_sf"/>
</dbReference>
<gene>
    <name evidence="11" type="ORF">BWQ96_04308</name>
</gene>
<keyword evidence="5 8" id="KW-0547">Nucleotide-binding</keyword>
<evidence type="ECO:0000256" key="1">
    <source>
        <dbReference type="ARBA" id="ARBA00006935"/>
    </source>
</evidence>
<dbReference type="GO" id="GO:0005524">
    <property type="term" value="F:ATP binding"/>
    <property type="evidence" value="ECO:0007669"/>
    <property type="project" value="UniProtKB-UniRule"/>
</dbReference>
<comment type="caution">
    <text evidence="11">The sequence shown here is derived from an EMBL/GenBank/DDBJ whole genome shotgun (WGS) entry which is preliminary data.</text>
</comment>
<feature type="binding site" evidence="8">
    <location>
        <position position="170"/>
    </location>
    <ligand>
        <name>ATP</name>
        <dbReference type="ChEBI" id="CHEBI:30616"/>
    </ligand>
</feature>
<evidence type="ECO:0000256" key="7">
    <source>
        <dbReference type="ARBA" id="ARBA00022840"/>
    </source>
</evidence>
<evidence type="ECO:0000259" key="10">
    <source>
        <dbReference type="PROSITE" id="PS50011"/>
    </source>
</evidence>
<keyword evidence="7 8" id="KW-0067">ATP-binding</keyword>
<dbReference type="Gene3D" id="1.10.510.10">
    <property type="entry name" value="Transferase(Phosphotransferase) domain 1"/>
    <property type="match status" value="1"/>
</dbReference>
<dbReference type="InterPro" id="IPR017441">
    <property type="entry name" value="Protein_kinase_ATP_BS"/>
</dbReference>
<proteinExistence type="inferred from homology"/>
<evidence type="ECO:0000256" key="8">
    <source>
        <dbReference type="PROSITE-ProRule" id="PRU10141"/>
    </source>
</evidence>
<name>A0A2V3IUS7_9FLOR</name>
<dbReference type="Gene3D" id="3.30.200.20">
    <property type="entry name" value="Phosphorylase Kinase, domain 1"/>
    <property type="match status" value="1"/>
</dbReference>
<dbReference type="InterPro" id="IPR008271">
    <property type="entry name" value="Ser/Thr_kinase_AS"/>
</dbReference>
<feature type="domain" description="PH" evidence="9">
    <location>
        <begin position="22"/>
        <end position="132"/>
    </location>
</feature>
<dbReference type="SUPFAM" id="SSF56112">
    <property type="entry name" value="Protein kinase-like (PK-like)"/>
    <property type="match status" value="1"/>
</dbReference>
<evidence type="ECO:0000256" key="6">
    <source>
        <dbReference type="ARBA" id="ARBA00022777"/>
    </source>
</evidence>
<dbReference type="EMBL" id="NBIV01000050">
    <property type="protein sequence ID" value="PXF45873.1"/>
    <property type="molecule type" value="Genomic_DNA"/>
</dbReference>
<dbReference type="FunFam" id="1.10.510.10:FF:000210">
    <property type="entry name" value="Non-specific serine/threonine protein kinase"/>
    <property type="match status" value="1"/>
</dbReference>
<evidence type="ECO:0000313" key="12">
    <source>
        <dbReference type="Proteomes" id="UP000247409"/>
    </source>
</evidence>
<dbReference type="AlphaFoldDB" id="A0A2V3IUS7"/>
<evidence type="ECO:0000256" key="4">
    <source>
        <dbReference type="ARBA" id="ARBA00022679"/>
    </source>
</evidence>
<keyword evidence="6 11" id="KW-0418">Kinase</keyword>
<dbReference type="PROSITE" id="PS50003">
    <property type="entry name" value="PH_DOMAIN"/>
    <property type="match status" value="1"/>
</dbReference>
<keyword evidence="3" id="KW-0597">Phosphoprotein</keyword>
<dbReference type="PROSITE" id="PS00107">
    <property type="entry name" value="PROTEIN_KINASE_ATP"/>
    <property type="match status" value="1"/>
</dbReference>
<evidence type="ECO:0000259" key="9">
    <source>
        <dbReference type="PROSITE" id="PS50003"/>
    </source>
</evidence>
<dbReference type="SMART" id="SM00220">
    <property type="entry name" value="S_TKc"/>
    <property type="match status" value="1"/>
</dbReference>
<dbReference type="Pfam" id="PF00069">
    <property type="entry name" value="Pkinase"/>
    <property type="match status" value="1"/>
</dbReference>
<feature type="domain" description="Protein kinase" evidence="10">
    <location>
        <begin position="141"/>
        <end position="423"/>
    </location>
</feature>
<keyword evidence="12" id="KW-1185">Reference proteome</keyword>
<sequence>MSAARVARSSHEEALSLVRRIPAVKSAWVYARPVANIRWRASKRCWAELRGNTLLLHVVGEQSSRANPEQLARRTASENVIMINLKDARMRTDTNKNRVRIKRPAGESTIELKMKDPVETRKWHSALVRAATHRAASLNDFEILSQVGKGASGRVFLVRDRLTGEHLALKVIEKSFVYENDDAYRHALDERLVLEMACDHPFILNLRYAFQTSKRLYLVTEYCDGGDLFDYLKKRGKPFKEPEGRRIAAEILLALEYIHSLGVVYRDLKLENVLLDLDGHIRIADFGLSKLLGKRRHNSRRPPPPPSANLRIAPPKPVNMTKTFCGTREYIAPEMLNGSEYGQSVDLWAFGILLYEILCGRTPFYSRNREEVYSKIESGPLRFPRNLSSEVVSLIRGLLDRNPGTRLGLGPEGISEIKQHEFFQDMDWEGIFLKDEHPDNIVVEKTAVDIAVANDHSTHSDKEKLKPNKKIPNEIDMSGREADMLLEDECTEERKRPDIFAMFVSTKKKAANIAGYSYAAVPQLPKPDARAELEYPR</sequence>
<dbReference type="SUPFAM" id="SSF50729">
    <property type="entry name" value="PH domain-like"/>
    <property type="match status" value="1"/>
</dbReference>